<gene>
    <name evidence="2" type="primary">PARPA_11052.1 scaffold 42248</name>
</gene>
<evidence type="ECO:0000256" key="1">
    <source>
        <dbReference type="SAM" id="MobiDB-lite"/>
    </source>
</evidence>
<dbReference type="Proteomes" id="UP000054107">
    <property type="component" value="Unassembled WGS sequence"/>
</dbReference>
<evidence type="ECO:0000313" key="2">
    <source>
        <dbReference type="EMBL" id="CEP16775.1"/>
    </source>
</evidence>
<feature type="compositionally biased region" description="Polar residues" evidence="1">
    <location>
        <begin position="115"/>
        <end position="126"/>
    </location>
</feature>
<feature type="compositionally biased region" description="Acidic residues" evidence="1">
    <location>
        <begin position="65"/>
        <end position="81"/>
    </location>
</feature>
<keyword evidence="3" id="KW-1185">Reference proteome</keyword>
<dbReference type="EMBL" id="LN733282">
    <property type="protein sequence ID" value="CEP16775.1"/>
    <property type="molecule type" value="Genomic_DNA"/>
</dbReference>
<evidence type="ECO:0000313" key="3">
    <source>
        <dbReference type="Proteomes" id="UP000054107"/>
    </source>
</evidence>
<reference evidence="2 3" key="1">
    <citation type="submission" date="2014-09" db="EMBL/GenBank/DDBJ databases">
        <authorList>
            <person name="Ellenberger Sabrina"/>
        </authorList>
    </citation>
    <scope>NUCLEOTIDE SEQUENCE [LARGE SCALE GENOMIC DNA]</scope>
    <source>
        <strain evidence="2 3">CBS 412.66</strain>
    </source>
</reference>
<dbReference type="OrthoDB" id="4325529at2759"/>
<name>A0A0B7NMK9_9FUNG</name>
<accession>A0A0B7NMK9</accession>
<organism evidence="2 3">
    <name type="scientific">Parasitella parasitica</name>
    <dbReference type="NCBI Taxonomy" id="35722"/>
    <lineage>
        <taxon>Eukaryota</taxon>
        <taxon>Fungi</taxon>
        <taxon>Fungi incertae sedis</taxon>
        <taxon>Mucoromycota</taxon>
        <taxon>Mucoromycotina</taxon>
        <taxon>Mucoromycetes</taxon>
        <taxon>Mucorales</taxon>
        <taxon>Mucorineae</taxon>
        <taxon>Mucoraceae</taxon>
        <taxon>Parasitella</taxon>
    </lineage>
</organism>
<dbReference type="AlphaFoldDB" id="A0A0B7NMK9"/>
<protein>
    <submittedName>
        <fullName evidence="2">Uncharacterized protein</fullName>
    </submittedName>
</protein>
<sequence length="137" mass="15425">MVKKEARITLVLASKRIYPIPFECQCQYGIEMRFNLHLIGKKPTIPTESVSEDEFVEESSHDEAPESESEMDCENSEDDEVQLACGARPGSLHSKFAPNSVSLSMKMDPPEEKVQSPQTRTASQLKGTDIMSEFERK</sequence>
<proteinExistence type="predicted"/>
<feature type="region of interest" description="Disordered" evidence="1">
    <location>
        <begin position="43"/>
        <end position="137"/>
    </location>
</feature>